<feature type="chain" id="PRO_5030539864" evidence="16">
    <location>
        <begin position="23"/>
        <end position="485"/>
    </location>
</feature>
<comment type="caution">
    <text evidence="18">The sequence shown here is derived from an EMBL/GenBank/DDBJ whole genome shotgun (WGS) entry which is preliminary data.</text>
</comment>
<evidence type="ECO:0000256" key="6">
    <source>
        <dbReference type="ARBA" id="ARBA00022723"/>
    </source>
</evidence>
<evidence type="ECO:0000256" key="5">
    <source>
        <dbReference type="ARBA" id="ARBA00022660"/>
    </source>
</evidence>
<dbReference type="PANTHER" id="PTHR35008:SF8">
    <property type="entry name" value="ALCOHOL DEHYDROGENASE CYTOCHROME C SUBUNIT"/>
    <property type="match status" value="1"/>
</dbReference>
<name>A0A7W4PAS6_9PROT</name>
<feature type="binding site" description="axial binding residue" evidence="13">
    <location>
        <position position="335"/>
    </location>
    <ligand>
        <name>heme c</name>
        <dbReference type="ChEBI" id="CHEBI:61717"/>
        <label>3</label>
    </ligand>
    <ligandPart>
        <name>Fe</name>
        <dbReference type="ChEBI" id="CHEBI:18248"/>
    </ligandPart>
</feature>
<keyword evidence="15" id="KW-1133">Transmembrane helix</keyword>
<dbReference type="PROSITE" id="PS51007">
    <property type="entry name" value="CYTC"/>
    <property type="match status" value="3"/>
</dbReference>
<feature type="region of interest" description="Disordered" evidence="14">
    <location>
        <begin position="292"/>
        <end position="313"/>
    </location>
</feature>
<evidence type="ECO:0000256" key="1">
    <source>
        <dbReference type="ARBA" id="ARBA00004236"/>
    </source>
</evidence>
<feature type="binding site" description="covalent" evidence="12">
    <location>
        <position position="39"/>
    </location>
    <ligand>
        <name>heme c</name>
        <dbReference type="ChEBI" id="CHEBI:61717"/>
        <label>1</label>
    </ligand>
</feature>
<accession>A0A7W4PAS6</accession>
<keyword evidence="3" id="KW-1003">Cell membrane</keyword>
<feature type="binding site" description="axial binding residue" evidence="13">
    <location>
        <position position="43"/>
    </location>
    <ligand>
        <name>heme c</name>
        <dbReference type="ChEBI" id="CHEBI:61717"/>
        <label>1</label>
    </ligand>
    <ligandPart>
        <name>Fe</name>
        <dbReference type="ChEBI" id="CHEBI:18248"/>
    </ligandPart>
</feature>
<evidence type="ECO:0000256" key="7">
    <source>
        <dbReference type="ARBA" id="ARBA00022729"/>
    </source>
</evidence>
<evidence type="ECO:0000256" key="3">
    <source>
        <dbReference type="ARBA" id="ARBA00022475"/>
    </source>
</evidence>
<proteinExistence type="predicted"/>
<keyword evidence="10 13" id="KW-0408">Iron</keyword>
<sequence length="485" mass="51112">MKRLLIATILLAACRPCTDARAADSVIARGAYVARMADCAACHMGNDGTPFGGGHVIESPLGSIVAPNITPSRQFGIGNWTEAQFARAVRRGLSPDGHLYPAMPYPAYAGLSDEDIHALYVYLKWSIVPVEHGPSVETALPFPFNLRTLMVGWNALYARGKPMKHADTASGGSKRGEYLVTVTGHCGSCHTPRNILLGEDQSRQLAGASVGGWFAPNITSDPISGIGGWSEDELVIYFRTGAVVGKSHAAGGMADAIEHGLSHLDDDDLHAIARHLKNVPPIRDANTTQPAYGVASARPAPPEPVDLGVRTPDSLTDATDTDGARLYTAACAACHQANGEGTADQFYPSLYANTATGGPNPQNLVMAIVKGVRRSTHSGFASMPSFEHELTDDQIAAVSNYVLNRFGNASLSVSASDVSAIKAGGEKPLLLRLMGRLDIAAMAGALGFGGLAGGAAILRRKERIKAQFAPSPEHLPEQGEHLTPR</sequence>
<evidence type="ECO:0000256" key="11">
    <source>
        <dbReference type="ARBA" id="ARBA00023136"/>
    </source>
</evidence>
<dbReference type="GO" id="GO:0005886">
    <property type="term" value="C:plasma membrane"/>
    <property type="evidence" value="ECO:0007669"/>
    <property type="project" value="UniProtKB-SubCell"/>
</dbReference>
<dbReference type="AlphaFoldDB" id="A0A7W4PAS6"/>
<dbReference type="SUPFAM" id="SSF46626">
    <property type="entry name" value="Cytochrome c"/>
    <property type="match status" value="3"/>
</dbReference>
<keyword evidence="5" id="KW-0679">Respiratory chain</keyword>
<evidence type="ECO:0000256" key="9">
    <source>
        <dbReference type="ARBA" id="ARBA00022982"/>
    </source>
</evidence>
<dbReference type="GO" id="GO:0016614">
    <property type="term" value="F:oxidoreductase activity, acting on CH-OH group of donors"/>
    <property type="evidence" value="ECO:0007669"/>
    <property type="project" value="InterPro"/>
</dbReference>
<evidence type="ECO:0000256" key="4">
    <source>
        <dbReference type="ARBA" id="ARBA00022617"/>
    </source>
</evidence>
<feature type="signal peptide" evidence="16">
    <location>
        <begin position="1"/>
        <end position="22"/>
    </location>
</feature>
<comment type="subcellular location">
    <subcellularLocation>
        <location evidence="1">Cell membrane</location>
    </subcellularLocation>
</comment>
<dbReference type="GO" id="GO:0009055">
    <property type="term" value="F:electron transfer activity"/>
    <property type="evidence" value="ECO:0007669"/>
    <property type="project" value="InterPro"/>
</dbReference>
<dbReference type="Proteomes" id="UP000525623">
    <property type="component" value="Unassembled WGS sequence"/>
</dbReference>
<protein>
    <submittedName>
        <fullName evidence="18">Cytochrome c</fullName>
    </submittedName>
</protein>
<feature type="binding site" description="axial binding residue" evidence="13">
    <location>
        <position position="190"/>
    </location>
    <ligand>
        <name>heme c</name>
        <dbReference type="ChEBI" id="CHEBI:61717"/>
        <label>2</label>
    </ligand>
    <ligandPart>
        <name>Fe</name>
        <dbReference type="ChEBI" id="CHEBI:18248"/>
    </ligandPart>
</feature>
<dbReference type="PRINTS" id="PR00605">
    <property type="entry name" value="CYTCHROMECIC"/>
</dbReference>
<dbReference type="InterPro" id="IPR036909">
    <property type="entry name" value="Cyt_c-like_dom_sf"/>
</dbReference>
<keyword evidence="7 16" id="KW-0732">Signal</keyword>
<comment type="cofactor">
    <cofactor evidence="12">
        <name>heme c</name>
        <dbReference type="ChEBI" id="CHEBI:61717"/>
    </cofactor>
    <text evidence="12">Binds 3 heme c groups covalently per subunit.</text>
</comment>
<keyword evidence="11 15" id="KW-0472">Membrane</keyword>
<keyword evidence="15" id="KW-0812">Transmembrane</keyword>
<keyword evidence="8" id="KW-0677">Repeat</keyword>
<dbReference type="InterPro" id="IPR009056">
    <property type="entry name" value="Cyt_c-like_dom"/>
</dbReference>
<organism evidence="18 19">
    <name type="scientific">Gluconacetobacter tumulicola</name>
    <dbReference type="NCBI Taxonomy" id="1017177"/>
    <lineage>
        <taxon>Bacteria</taxon>
        <taxon>Pseudomonadati</taxon>
        <taxon>Pseudomonadota</taxon>
        <taxon>Alphaproteobacteria</taxon>
        <taxon>Acetobacterales</taxon>
        <taxon>Acetobacteraceae</taxon>
        <taxon>Gluconacetobacter</taxon>
    </lineage>
</organism>
<feature type="binding site" description="covalent" evidence="12">
    <location>
        <position position="186"/>
    </location>
    <ligand>
        <name>heme c</name>
        <dbReference type="ChEBI" id="CHEBI:61717"/>
        <label>2</label>
    </ligand>
</feature>
<feature type="binding site" description="covalent" evidence="12">
    <location>
        <position position="189"/>
    </location>
    <ligand>
        <name>heme c</name>
        <dbReference type="ChEBI" id="CHEBI:61717"/>
        <label>2</label>
    </ligand>
</feature>
<evidence type="ECO:0000256" key="10">
    <source>
        <dbReference type="ARBA" id="ARBA00023004"/>
    </source>
</evidence>
<reference evidence="18 19" key="1">
    <citation type="submission" date="2020-04" db="EMBL/GenBank/DDBJ databases">
        <title>Description of novel Gluconacetobacter.</title>
        <authorList>
            <person name="Sombolestani A."/>
        </authorList>
    </citation>
    <scope>NUCLEOTIDE SEQUENCE [LARGE SCALE GENOMIC DNA]</scope>
    <source>
        <strain evidence="18 19">LMG 27725</strain>
    </source>
</reference>
<keyword evidence="4 12" id="KW-0349">Heme</keyword>
<evidence type="ECO:0000256" key="12">
    <source>
        <dbReference type="PIRSR" id="PIRSR000018-50"/>
    </source>
</evidence>
<keyword evidence="19" id="KW-1185">Reference proteome</keyword>
<keyword evidence="6 13" id="KW-0479">Metal-binding</keyword>
<evidence type="ECO:0000256" key="13">
    <source>
        <dbReference type="PIRSR" id="PIRSR000018-51"/>
    </source>
</evidence>
<feature type="binding site" description="covalent" evidence="12">
    <location>
        <position position="42"/>
    </location>
    <ligand>
        <name>heme c</name>
        <dbReference type="ChEBI" id="CHEBI:61717"/>
        <label>1</label>
    </ligand>
</feature>
<feature type="binding site" description="covalent" evidence="12">
    <location>
        <position position="334"/>
    </location>
    <ligand>
        <name>heme c</name>
        <dbReference type="ChEBI" id="CHEBI:61717"/>
        <label>3</label>
    </ligand>
</feature>
<dbReference type="InterPro" id="IPR014353">
    <property type="entry name" value="Membr-bd_ADH_cyt_c"/>
</dbReference>
<evidence type="ECO:0000256" key="15">
    <source>
        <dbReference type="SAM" id="Phobius"/>
    </source>
</evidence>
<evidence type="ECO:0000259" key="17">
    <source>
        <dbReference type="PROSITE" id="PS51007"/>
    </source>
</evidence>
<feature type="binding site" description="covalent" evidence="12">
    <location>
        <position position="331"/>
    </location>
    <ligand>
        <name>heme c</name>
        <dbReference type="ChEBI" id="CHEBI:61717"/>
        <label>3</label>
    </ligand>
</feature>
<feature type="domain" description="Cytochrome c" evidence="17">
    <location>
        <begin position="318"/>
        <end position="406"/>
    </location>
</feature>
<dbReference type="InterPro" id="IPR051459">
    <property type="entry name" value="Cytochrome_c-type_DH"/>
</dbReference>
<evidence type="ECO:0000313" key="18">
    <source>
        <dbReference type="EMBL" id="MBB2180405.1"/>
    </source>
</evidence>
<evidence type="ECO:0000256" key="14">
    <source>
        <dbReference type="SAM" id="MobiDB-lite"/>
    </source>
</evidence>
<dbReference type="GO" id="GO:0005506">
    <property type="term" value="F:iron ion binding"/>
    <property type="evidence" value="ECO:0007669"/>
    <property type="project" value="InterPro"/>
</dbReference>
<dbReference type="RefSeq" id="WP_182968126.1">
    <property type="nucleotide sequence ID" value="NZ_BAABGC010000022.1"/>
</dbReference>
<dbReference type="Gene3D" id="1.10.760.10">
    <property type="entry name" value="Cytochrome c-like domain"/>
    <property type="match status" value="2"/>
</dbReference>
<feature type="domain" description="Cytochrome c" evidence="17">
    <location>
        <begin position="25"/>
        <end position="127"/>
    </location>
</feature>
<gene>
    <name evidence="18" type="ORF">HLH29_14775</name>
</gene>
<feature type="transmembrane region" description="Helical" evidence="15">
    <location>
        <begin position="439"/>
        <end position="458"/>
    </location>
</feature>
<keyword evidence="2" id="KW-0813">Transport</keyword>
<feature type="domain" description="Cytochrome c" evidence="17">
    <location>
        <begin position="171"/>
        <end position="280"/>
    </location>
</feature>
<dbReference type="PIRSF" id="PIRSF000018">
    <property type="entry name" value="Mb_ADH_cyt_c"/>
    <property type="match status" value="1"/>
</dbReference>
<evidence type="ECO:0000256" key="8">
    <source>
        <dbReference type="ARBA" id="ARBA00022737"/>
    </source>
</evidence>
<evidence type="ECO:0000256" key="16">
    <source>
        <dbReference type="SAM" id="SignalP"/>
    </source>
</evidence>
<evidence type="ECO:0000256" key="2">
    <source>
        <dbReference type="ARBA" id="ARBA00022448"/>
    </source>
</evidence>
<dbReference type="PANTHER" id="PTHR35008">
    <property type="entry name" value="BLL4482 PROTEIN-RELATED"/>
    <property type="match status" value="1"/>
</dbReference>
<evidence type="ECO:0000313" key="19">
    <source>
        <dbReference type="Proteomes" id="UP000525623"/>
    </source>
</evidence>
<dbReference type="EMBL" id="JABEQL010000023">
    <property type="protein sequence ID" value="MBB2180405.1"/>
    <property type="molecule type" value="Genomic_DNA"/>
</dbReference>
<keyword evidence="9" id="KW-0249">Electron transport</keyword>
<dbReference type="InterPro" id="IPR008168">
    <property type="entry name" value="Cyt_C_IC"/>
</dbReference>
<dbReference type="Pfam" id="PF00034">
    <property type="entry name" value="Cytochrom_C"/>
    <property type="match status" value="2"/>
</dbReference>
<dbReference type="GO" id="GO:0020037">
    <property type="term" value="F:heme binding"/>
    <property type="evidence" value="ECO:0007669"/>
    <property type="project" value="InterPro"/>
</dbReference>